<protein>
    <recommendedName>
        <fullName evidence="8">Cadherin domain-containing protein</fullName>
    </recommendedName>
</protein>
<organism evidence="6 7">
    <name type="scientific">Thalassotalea fonticola</name>
    <dbReference type="NCBI Taxonomy" id="3065649"/>
    <lineage>
        <taxon>Bacteria</taxon>
        <taxon>Pseudomonadati</taxon>
        <taxon>Pseudomonadota</taxon>
        <taxon>Gammaproteobacteria</taxon>
        <taxon>Alteromonadales</taxon>
        <taxon>Colwelliaceae</taxon>
        <taxon>Thalassotalea</taxon>
    </lineage>
</organism>
<dbReference type="Proteomes" id="UP001301442">
    <property type="component" value="Chromosome"/>
</dbReference>
<evidence type="ECO:0000313" key="6">
    <source>
        <dbReference type="EMBL" id="WOH38129.1"/>
    </source>
</evidence>
<name>A0ABZ0GQA2_9GAMM</name>
<evidence type="ECO:0000259" key="5">
    <source>
        <dbReference type="PROSITE" id="PS50975"/>
    </source>
</evidence>
<keyword evidence="3" id="KW-0732">Signal</keyword>
<reference evidence="6 7" key="1">
    <citation type="submission" date="2023-09" db="EMBL/GenBank/DDBJ databases">
        <authorList>
            <person name="Qi X."/>
        </authorList>
    </citation>
    <scope>NUCLEOTIDE SEQUENCE [LARGE SCALE GENOMIC DNA]</scope>
    <source>
        <strain evidence="6 7">S1-1</strain>
    </source>
</reference>
<dbReference type="RefSeq" id="WP_348396902.1">
    <property type="nucleotide sequence ID" value="NZ_CP136600.1"/>
</dbReference>
<feature type="compositionally biased region" description="Acidic residues" evidence="2">
    <location>
        <begin position="560"/>
        <end position="579"/>
    </location>
</feature>
<feature type="region of interest" description="Disordered" evidence="2">
    <location>
        <begin position="510"/>
        <end position="631"/>
    </location>
</feature>
<dbReference type="CDD" id="cd11304">
    <property type="entry name" value="Cadherin_repeat"/>
    <property type="match status" value="1"/>
</dbReference>
<accession>A0ABZ0GQA2</accession>
<dbReference type="PROSITE" id="PS50975">
    <property type="entry name" value="ATP_GRASP"/>
    <property type="match status" value="1"/>
</dbReference>
<feature type="signal peptide" evidence="3">
    <location>
        <begin position="1"/>
        <end position="27"/>
    </location>
</feature>
<keyword evidence="1" id="KW-0067">ATP-binding</keyword>
<feature type="domain" description="Cadherin" evidence="4">
    <location>
        <begin position="420"/>
        <end position="516"/>
    </location>
</feature>
<evidence type="ECO:0000256" key="1">
    <source>
        <dbReference type="PROSITE-ProRule" id="PRU00409"/>
    </source>
</evidence>
<dbReference type="Gene3D" id="2.60.40.60">
    <property type="entry name" value="Cadherins"/>
    <property type="match status" value="1"/>
</dbReference>
<dbReference type="SUPFAM" id="SSF103647">
    <property type="entry name" value="TSP type-3 repeat"/>
    <property type="match status" value="1"/>
</dbReference>
<keyword evidence="1" id="KW-0547">Nucleotide-binding</keyword>
<gene>
    <name evidence="6" type="ORF">RI844_02525</name>
</gene>
<feature type="chain" id="PRO_5046448807" description="Cadherin domain-containing protein" evidence="3">
    <location>
        <begin position="28"/>
        <end position="1247"/>
    </location>
</feature>
<feature type="domain" description="ATP-grasp" evidence="5">
    <location>
        <begin position="708"/>
        <end position="915"/>
    </location>
</feature>
<sequence>MSTKLTHKYNRLATALLLLAPMYAVNAAAPVFIENSVLNNELEFLFNPNTGNSEHLSMAINSQNSIYTSYQNAAASVDIVNVAQFTQGQVTDLGEQSSVATANTYSQLRVNPVDDSLVLAFVENGNLVVRTSADGQAWQQAATTAVTASSKSVKMEIDSQGIAYVMHTGSDNMTTVFKLDADSLNIIYGPIATKSNNSFTVAADLAINSKDQLYFLYRDFTTGFASRNKTLLVSWDENDVLQPVLVTSGAPTAAYMKAKFDRADNLHLFNVGYTSAAGGAVYKLDGTDVSDTTWQQVGDKNFGFTLAEGHDASPTTGAGSPVLDLAFDSNDVPYVAFQQLNNATASKKHAQLASLVDDVWREISYDLSTVTKTDSNPDNANHNFLDIAIDNYDRPLLMLRSSGTGHNSWGYTLRANLAASDETIAFSVNEGSVSVGQITADDADSDAITLTLSGADADLFDIEQMTGAISFKKIVKISDADQVFDVTVNATAAEETTSAAVQITLINDASNDLPDADNDGVPDDEDAFPNDPTETVDSDGDGVGDNSDFYPNDPTRTESEDLDDDGLENDVDDDDDGDGVLDIYDAFPLDPLESKDSDGDGFGDNGDAFPNDPTEHLDSDGDGFGDNIDPNPLDENDLTAPAFAEDIAAIVVPAMGLLTNVEQAILAANIVASDLFDGDIAAKIESEELLFTSGKHIVEMSATDAAGNKSVKDITLDIPPIFSVSQSLTTTAGAALSIPVSLSGIAANYPVDISYSVIGPVTIGAGVITFDEDNDQTSLSLSVDESAVDGDEILVSFETSANAVVHGNTQVKVVVDNENNAPLLALETRQADQSVSVVSPTQGVVTITANINDLNVDDTHAVSFDVIGAEFVDLMLDDNHRTFEFDPALLESGSYQVKVSVIEANTPELLETTIYRNIIVDSELTEIQVDSDQDGIVDSLDSDNTPSRLPIADKQQPLQVSTGLALALGDIALASDDARDASIAADAIETDYHFTPISTIINFIVNGLSEKGSSVAIVLPLAQEETILEGSVYRKYSPAKGWFNFVEDESNSLASAAKDAVGNCPAPYAASYYQADGVTANGLITGFDCIQLTIADGGANDGDELSNGTIADPGVLAIEHENNLPEILAYDAAAISGQLAVLEASADDADFDQIQFNWVQLTGPTVVIDDADLPAISFTAPEVDSVTELIFEVTADDGRDVVSSIVTLTVTVVDTNPDEDLHRHSGSFGWLMLMFGGLLIGRRKNYP</sequence>
<dbReference type="EMBL" id="CP136600">
    <property type="protein sequence ID" value="WOH38129.1"/>
    <property type="molecule type" value="Genomic_DNA"/>
</dbReference>
<dbReference type="InterPro" id="IPR028974">
    <property type="entry name" value="TSP_type-3_rpt"/>
</dbReference>
<proteinExistence type="predicted"/>
<evidence type="ECO:0000259" key="4">
    <source>
        <dbReference type="PROSITE" id="PS50268"/>
    </source>
</evidence>
<dbReference type="Gene3D" id="4.10.1080.10">
    <property type="entry name" value="TSP type-3 repeat"/>
    <property type="match status" value="1"/>
</dbReference>
<dbReference type="InterPro" id="IPR011761">
    <property type="entry name" value="ATP-grasp"/>
</dbReference>
<dbReference type="PANTHER" id="PTHR10199:SF100">
    <property type="entry name" value="THROMBOSPONDIN, ISOFORM A"/>
    <property type="match status" value="1"/>
</dbReference>
<keyword evidence="7" id="KW-1185">Reference proteome</keyword>
<evidence type="ECO:0000313" key="7">
    <source>
        <dbReference type="Proteomes" id="UP001301442"/>
    </source>
</evidence>
<evidence type="ECO:0000256" key="3">
    <source>
        <dbReference type="SAM" id="SignalP"/>
    </source>
</evidence>
<dbReference type="PANTHER" id="PTHR10199">
    <property type="entry name" value="THROMBOSPONDIN"/>
    <property type="match status" value="1"/>
</dbReference>
<dbReference type="PROSITE" id="PS50268">
    <property type="entry name" value="CADHERIN_2"/>
    <property type="match status" value="1"/>
</dbReference>
<dbReference type="Gene3D" id="2.60.40.3010">
    <property type="match status" value="1"/>
</dbReference>
<feature type="compositionally biased region" description="Acidic residues" evidence="2">
    <location>
        <begin position="514"/>
        <end position="542"/>
    </location>
</feature>
<evidence type="ECO:0000256" key="2">
    <source>
        <dbReference type="SAM" id="MobiDB-lite"/>
    </source>
</evidence>
<dbReference type="InterPro" id="IPR002126">
    <property type="entry name" value="Cadherin-like_dom"/>
</dbReference>
<evidence type="ECO:0008006" key="8">
    <source>
        <dbReference type="Google" id="ProtNLM"/>
    </source>
</evidence>